<dbReference type="Gene3D" id="1.20.1250.20">
    <property type="entry name" value="MFS general substrate transporter like domains"/>
    <property type="match status" value="2"/>
</dbReference>
<evidence type="ECO:0000256" key="4">
    <source>
        <dbReference type="ARBA" id="ARBA00022692"/>
    </source>
</evidence>
<dbReference type="PANTHER" id="PTHR23501">
    <property type="entry name" value="MAJOR FACILITATOR SUPERFAMILY"/>
    <property type="match status" value="1"/>
</dbReference>
<name>A0A136JBZ2_9PEZI</name>
<evidence type="ECO:0000256" key="8">
    <source>
        <dbReference type="SAM" id="MobiDB-lite"/>
    </source>
</evidence>
<sequence>MALAHEALSPSGKPPSTTRERDNDNDYGHGLDHNQLPGRSSSDTEAEAEAQDGVKAIEAISMTWTKWGLIAAYFSIFLMAFTTSLEGQVTYSVVAFATSSFGEHSLISTVYTIQGVVNAVIKPPMAKIADVFGRLEAFTFCILLYVLGYIQMAASNNIETFASAQIFYSAGSQGLATLQQIFIADTSDMPNRALFSSLPDTPFLVTIWIGPLIGTAIQLSSTWRWAYGMWAIILPVTFLPLALTLFLNSRRAKKTGVITPRSKSFSPKGIVRTIWVDLDLLGMILLSAAFGMILVPLTIVAVTPGGWQSPMIIGVVVGGFAALVLFLLWESWARFVPYPLIPLGLLRSRTFSAGCGIGFFYFMAFYLSVQPYFNSYLLVVQNMDITTAGYVTQTFSFTSTVASVIISLVIKYTKHYKYYVVTGALIYLLGMGLMIRYRTAGASVATLVGTQIVIGIGGGMLNVPAQLGIQASASHQQVGVATAVFLTLVSIGGAVGSAISGAVWGQLLPGKLAAYLQPLGIEASAAAAIYGDIKIASGASGTYPYGSPARDAINRAYDETMNTLLTIAACVCVPIVVLALLMRNYNLDEMNQHVKGRVIGGEVGAGEKKVILDRARVLVHLGCESLVRLLRQHAIHGAAEHHVPRALGVADRLCLGAVCDLGDLLEPDPLGLRRRERGFRLGLSQLPLLPELAHVAVGCARV</sequence>
<dbReference type="SUPFAM" id="SSF103473">
    <property type="entry name" value="MFS general substrate transporter"/>
    <property type="match status" value="2"/>
</dbReference>
<feature type="transmembrane region" description="Helical" evidence="9">
    <location>
        <begin position="307"/>
        <end position="329"/>
    </location>
</feature>
<feature type="transmembrane region" description="Helical" evidence="9">
    <location>
        <begin position="441"/>
        <end position="463"/>
    </location>
</feature>
<keyword evidence="6" id="KW-0406">Ion transport</keyword>
<dbReference type="OrthoDB" id="4088837at2759"/>
<keyword evidence="3" id="KW-0813">Transport</keyword>
<feature type="region of interest" description="Disordered" evidence="8">
    <location>
        <begin position="1"/>
        <end position="48"/>
    </location>
</feature>
<feature type="transmembrane region" description="Helical" evidence="9">
    <location>
        <begin position="564"/>
        <end position="582"/>
    </location>
</feature>
<dbReference type="AlphaFoldDB" id="A0A136JBZ2"/>
<accession>A0A136JBZ2</accession>
<dbReference type="InterPro" id="IPR020846">
    <property type="entry name" value="MFS_dom"/>
</dbReference>
<organism evidence="11 12">
    <name type="scientific">Microdochium bolleyi</name>
    <dbReference type="NCBI Taxonomy" id="196109"/>
    <lineage>
        <taxon>Eukaryota</taxon>
        <taxon>Fungi</taxon>
        <taxon>Dikarya</taxon>
        <taxon>Ascomycota</taxon>
        <taxon>Pezizomycotina</taxon>
        <taxon>Sordariomycetes</taxon>
        <taxon>Xylariomycetidae</taxon>
        <taxon>Xylariales</taxon>
        <taxon>Microdochiaceae</taxon>
        <taxon>Microdochium</taxon>
    </lineage>
</organism>
<feature type="transmembrane region" description="Helical" evidence="9">
    <location>
        <begin position="67"/>
        <end position="85"/>
    </location>
</feature>
<dbReference type="EMBL" id="KQ964247">
    <property type="protein sequence ID" value="KXJ94672.1"/>
    <property type="molecule type" value="Genomic_DNA"/>
</dbReference>
<evidence type="ECO:0000313" key="11">
    <source>
        <dbReference type="EMBL" id="KXJ94672.1"/>
    </source>
</evidence>
<dbReference type="InterPro" id="IPR011701">
    <property type="entry name" value="MFS"/>
</dbReference>
<feature type="compositionally biased region" description="Basic and acidic residues" evidence="8">
    <location>
        <begin position="18"/>
        <end position="32"/>
    </location>
</feature>
<dbReference type="PROSITE" id="PS50850">
    <property type="entry name" value="MFS"/>
    <property type="match status" value="1"/>
</dbReference>
<keyword evidence="12" id="KW-1185">Reference proteome</keyword>
<evidence type="ECO:0000256" key="3">
    <source>
        <dbReference type="ARBA" id="ARBA00022448"/>
    </source>
</evidence>
<evidence type="ECO:0000256" key="6">
    <source>
        <dbReference type="ARBA" id="ARBA00023065"/>
    </source>
</evidence>
<dbReference type="PANTHER" id="PTHR23501:SF87">
    <property type="entry name" value="SIDEROPHORE IRON TRANSPORTER 2"/>
    <property type="match status" value="1"/>
</dbReference>
<evidence type="ECO:0000256" key="1">
    <source>
        <dbReference type="ARBA" id="ARBA00004141"/>
    </source>
</evidence>
<dbReference type="GO" id="GO:0005886">
    <property type="term" value="C:plasma membrane"/>
    <property type="evidence" value="ECO:0007669"/>
    <property type="project" value="TreeGrafter"/>
</dbReference>
<keyword evidence="4 9" id="KW-0812">Transmembrane</keyword>
<feature type="transmembrane region" description="Helical" evidence="9">
    <location>
        <begin position="227"/>
        <end position="248"/>
    </location>
</feature>
<feature type="transmembrane region" description="Helical" evidence="9">
    <location>
        <begin position="416"/>
        <end position="435"/>
    </location>
</feature>
<proteinExistence type="inferred from homology"/>
<feature type="domain" description="Major facilitator superfamily (MFS) profile" evidence="10">
    <location>
        <begin position="68"/>
        <end position="586"/>
    </location>
</feature>
<dbReference type="FunFam" id="1.20.1250.20:FF:000197">
    <property type="entry name" value="Siderophore iron transporter 1"/>
    <property type="match status" value="1"/>
</dbReference>
<evidence type="ECO:0000256" key="9">
    <source>
        <dbReference type="SAM" id="Phobius"/>
    </source>
</evidence>
<feature type="transmembrane region" description="Helical" evidence="9">
    <location>
        <begin position="483"/>
        <end position="504"/>
    </location>
</feature>
<evidence type="ECO:0000256" key="5">
    <source>
        <dbReference type="ARBA" id="ARBA00022989"/>
    </source>
</evidence>
<evidence type="ECO:0000259" key="10">
    <source>
        <dbReference type="PROSITE" id="PS50850"/>
    </source>
</evidence>
<comment type="subcellular location">
    <subcellularLocation>
        <location evidence="1">Membrane</location>
        <topology evidence="1">Multi-pass membrane protein</topology>
    </subcellularLocation>
</comment>
<dbReference type="Pfam" id="PF07690">
    <property type="entry name" value="MFS_1"/>
    <property type="match status" value="1"/>
</dbReference>
<feature type="transmembrane region" description="Helical" evidence="9">
    <location>
        <begin position="133"/>
        <end position="154"/>
    </location>
</feature>
<feature type="transmembrane region" description="Helical" evidence="9">
    <location>
        <begin position="350"/>
        <end position="369"/>
    </location>
</feature>
<evidence type="ECO:0000256" key="7">
    <source>
        <dbReference type="ARBA" id="ARBA00023136"/>
    </source>
</evidence>
<feature type="transmembrane region" description="Helical" evidence="9">
    <location>
        <begin position="269"/>
        <end position="295"/>
    </location>
</feature>
<evidence type="ECO:0000313" key="12">
    <source>
        <dbReference type="Proteomes" id="UP000070501"/>
    </source>
</evidence>
<reference evidence="12" key="1">
    <citation type="submission" date="2016-02" db="EMBL/GenBank/DDBJ databases">
        <title>Draft genome sequence of Microdochium bolleyi, a fungal endophyte of beachgrass.</title>
        <authorList>
            <consortium name="DOE Joint Genome Institute"/>
            <person name="David A.S."/>
            <person name="May G."/>
            <person name="Haridas S."/>
            <person name="Lim J."/>
            <person name="Wang M."/>
            <person name="Labutti K."/>
            <person name="Lipzen A."/>
            <person name="Barry K."/>
            <person name="Grigoriev I.V."/>
        </authorList>
    </citation>
    <scope>NUCLEOTIDE SEQUENCE [LARGE SCALE GENOMIC DNA]</scope>
    <source>
        <strain evidence="12">J235TASD1</strain>
    </source>
</reference>
<dbReference type="GO" id="GO:0015343">
    <property type="term" value="F:siderophore-iron transmembrane transporter activity"/>
    <property type="evidence" value="ECO:0007669"/>
    <property type="project" value="TreeGrafter"/>
</dbReference>
<keyword evidence="7 9" id="KW-0472">Membrane</keyword>
<feature type="transmembrane region" description="Helical" evidence="9">
    <location>
        <begin position="203"/>
        <end position="221"/>
    </location>
</feature>
<protein>
    <submittedName>
        <fullName evidence="11">Major facilitator superfamily domain-containing protein</fullName>
    </submittedName>
</protein>
<dbReference type="Proteomes" id="UP000070501">
    <property type="component" value="Unassembled WGS sequence"/>
</dbReference>
<gene>
    <name evidence="11" type="ORF">Micbo1qcDRAFT_188045</name>
</gene>
<dbReference type="InterPro" id="IPR036259">
    <property type="entry name" value="MFS_trans_sf"/>
</dbReference>
<feature type="transmembrane region" description="Helical" evidence="9">
    <location>
        <begin position="389"/>
        <end position="409"/>
    </location>
</feature>
<dbReference type="InParanoid" id="A0A136JBZ2"/>
<keyword evidence="5 9" id="KW-1133">Transmembrane helix</keyword>
<comment type="similarity">
    <text evidence="2">Belongs to the major facilitator superfamily.</text>
</comment>
<evidence type="ECO:0000256" key="2">
    <source>
        <dbReference type="ARBA" id="ARBA00008335"/>
    </source>
</evidence>